<evidence type="ECO:0000313" key="1">
    <source>
        <dbReference type="EMBL" id="TDZ31472.1"/>
    </source>
</evidence>
<protein>
    <submittedName>
        <fullName evidence="1">Uncharacterized protein</fullName>
    </submittedName>
</protein>
<gene>
    <name evidence="1" type="ORF">C8035_v001365</name>
</gene>
<proteinExistence type="predicted"/>
<accession>A0A4R8PZW6</accession>
<reference evidence="1 2" key="1">
    <citation type="submission" date="2018-11" db="EMBL/GenBank/DDBJ databases">
        <title>Genome sequence and assembly of Colletotrichum spinosum.</title>
        <authorList>
            <person name="Gan P."/>
            <person name="Shirasu K."/>
        </authorList>
    </citation>
    <scope>NUCLEOTIDE SEQUENCE [LARGE SCALE GENOMIC DNA]</scope>
    <source>
        <strain evidence="1 2">CBS 515.97</strain>
    </source>
</reference>
<evidence type="ECO:0000313" key="2">
    <source>
        <dbReference type="Proteomes" id="UP000295083"/>
    </source>
</evidence>
<organism evidence="1 2">
    <name type="scientific">Colletotrichum spinosum</name>
    <dbReference type="NCBI Taxonomy" id="1347390"/>
    <lineage>
        <taxon>Eukaryota</taxon>
        <taxon>Fungi</taxon>
        <taxon>Dikarya</taxon>
        <taxon>Ascomycota</taxon>
        <taxon>Pezizomycotina</taxon>
        <taxon>Sordariomycetes</taxon>
        <taxon>Hypocreomycetidae</taxon>
        <taxon>Glomerellales</taxon>
        <taxon>Glomerellaceae</taxon>
        <taxon>Colletotrichum</taxon>
        <taxon>Colletotrichum orbiculare species complex</taxon>
    </lineage>
</organism>
<dbReference type="Proteomes" id="UP000295083">
    <property type="component" value="Unassembled WGS sequence"/>
</dbReference>
<keyword evidence="2" id="KW-1185">Reference proteome</keyword>
<dbReference type="AlphaFoldDB" id="A0A4R8PZW6"/>
<name>A0A4R8PZW6_9PEZI</name>
<comment type="caution">
    <text evidence="1">The sequence shown here is derived from an EMBL/GenBank/DDBJ whole genome shotgun (WGS) entry which is preliminary data.</text>
</comment>
<dbReference type="EMBL" id="QAPG01000103">
    <property type="protein sequence ID" value="TDZ31472.1"/>
    <property type="molecule type" value="Genomic_DNA"/>
</dbReference>
<sequence length="242" mass="26848">MAPSTVIDETNMVDVAAKAALKQAQVNGAAAERPPVADDYMYDFKYNHPLPTTDVLGVQIPRDCARDAKAFADLFLEHGVWRDKLSFTWDQRTFNFHPAILKAAQDLLPTTKASEFAFLKPAPIVNRPYEDFSQLQFVVSFETDLIIASAIIKAVLTKHGWKIYTIHTIAEQLKQFPKHAPADSHMTGTISWEAQREKDVDAADPQVLVISGGQNSLALAAWCKALGLNYLIVKHGEEISDV</sequence>